<dbReference type="EMBL" id="CZQA01000001">
    <property type="protein sequence ID" value="CUS31253.1"/>
    <property type="molecule type" value="Genomic_DNA"/>
</dbReference>
<name>A0A0S4L190_9BACT</name>
<reference evidence="14 15" key="1">
    <citation type="submission" date="2015-10" db="EMBL/GenBank/DDBJ databases">
        <authorList>
            <person name="Gilbert D.G."/>
        </authorList>
    </citation>
    <scope>NUCLEOTIDE SEQUENCE [LARGE SCALE GENOMIC DNA]</scope>
    <source>
        <strain evidence="14">COMA1</strain>
    </source>
</reference>
<dbReference type="GO" id="GO:0016020">
    <property type="term" value="C:membrane"/>
    <property type="evidence" value="ECO:0007669"/>
    <property type="project" value="InterPro"/>
</dbReference>
<accession>A0A0S4L190</accession>
<feature type="transmembrane region" description="Helical" evidence="10">
    <location>
        <begin position="79"/>
        <end position="97"/>
    </location>
</feature>
<evidence type="ECO:0000256" key="7">
    <source>
        <dbReference type="ARBA" id="ARBA00022840"/>
    </source>
</evidence>
<keyword evidence="6 14" id="KW-0418">Kinase</keyword>
<dbReference type="InterPro" id="IPR050482">
    <property type="entry name" value="Sensor_HK_TwoCompSys"/>
</dbReference>
<dbReference type="OrthoDB" id="5401121at2"/>
<dbReference type="Pfam" id="PF13426">
    <property type="entry name" value="PAS_9"/>
    <property type="match status" value="1"/>
</dbReference>
<keyword evidence="10" id="KW-0472">Membrane</keyword>
<keyword evidence="15" id="KW-1185">Reference proteome</keyword>
<dbReference type="InterPro" id="IPR036890">
    <property type="entry name" value="HATPase_C_sf"/>
</dbReference>
<dbReference type="NCBIfam" id="TIGR00229">
    <property type="entry name" value="sensory_box"/>
    <property type="match status" value="1"/>
</dbReference>
<dbReference type="SUPFAM" id="SSF55874">
    <property type="entry name" value="ATPase domain of HSP90 chaperone/DNA topoisomerase II/histidine kinase"/>
    <property type="match status" value="1"/>
</dbReference>
<evidence type="ECO:0000259" key="11">
    <source>
        <dbReference type="PROSITE" id="PS50109"/>
    </source>
</evidence>
<feature type="domain" description="PAC" evidence="13">
    <location>
        <begin position="180"/>
        <end position="232"/>
    </location>
</feature>
<dbReference type="Pfam" id="PF07730">
    <property type="entry name" value="HisKA_3"/>
    <property type="match status" value="1"/>
</dbReference>
<dbReference type="Gene3D" id="3.30.450.20">
    <property type="entry name" value="PAS domain"/>
    <property type="match status" value="1"/>
</dbReference>
<gene>
    <name evidence="14" type="ORF">COMA1_10014</name>
</gene>
<evidence type="ECO:0000256" key="2">
    <source>
        <dbReference type="ARBA" id="ARBA00012438"/>
    </source>
</evidence>
<evidence type="ECO:0000256" key="8">
    <source>
        <dbReference type="ARBA" id="ARBA00023012"/>
    </source>
</evidence>
<proteinExistence type="predicted"/>
<feature type="domain" description="PAS" evidence="12">
    <location>
        <begin position="107"/>
        <end position="176"/>
    </location>
</feature>
<dbReference type="InterPro" id="IPR000700">
    <property type="entry name" value="PAS-assoc_C"/>
</dbReference>
<keyword evidence="10" id="KW-0812">Transmembrane</keyword>
<dbReference type="GO" id="GO:0046983">
    <property type="term" value="F:protein dimerization activity"/>
    <property type="evidence" value="ECO:0007669"/>
    <property type="project" value="InterPro"/>
</dbReference>
<evidence type="ECO:0000256" key="10">
    <source>
        <dbReference type="SAM" id="Phobius"/>
    </source>
</evidence>
<dbReference type="PANTHER" id="PTHR24421">
    <property type="entry name" value="NITRATE/NITRITE SENSOR PROTEIN NARX-RELATED"/>
    <property type="match status" value="1"/>
</dbReference>
<dbReference type="SMART" id="SM00091">
    <property type="entry name" value="PAS"/>
    <property type="match status" value="1"/>
</dbReference>
<dbReference type="STRING" id="1742972.COMA1_10014"/>
<dbReference type="InterPro" id="IPR000014">
    <property type="entry name" value="PAS"/>
</dbReference>
<dbReference type="CDD" id="cd16917">
    <property type="entry name" value="HATPase_UhpB-NarQ-NarX-like"/>
    <property type="match status" value="1"/>
</dbReference>
<sequence length="485" mass="53226">MNSYVAKFLIAVVLILTMVSDALTPLGVAVWVGYVFAVLLTLWVERSWAPHVVAGIATVLLPIGFVLSKPGTIELWVAIFNRVACTAYVWTMASLVVRVRNSRLNDATRRLGAIVDGSDDAIVSLRLDGTVMSWNTGAERMFGYTVDEIVGHSITRILPSGNQADESWVYPVLRGEESVQNYDTVRISKDGRRIDVSITMSPLKDQTGRILGVSKIIRDISERKRAQVLLHQALGELEKKVQERTTELSQANRSLRDLSGRLMQVQEDERSRLARDLHDEVGQLLTALKIDLQAVQHGTSGPLIGGALTDSLGLVDRLLTQVRTLALDLRPSILDDLGLVPALRWYATRQAQRNGWILHLTIDGVVGRIPTMIEVACFRVVQEALTNIAKYASAKTIELTLRRQTQEVILIIHDDGVGFDVAVARQRARDGASMGLLGMEERVRLAGGHLSILSGAGQGTSLELHFLLADDPQMTGGSLKEVHAS</sequence>
<dbReference type="Gene3D" id="3.30.565.10">
    <property type="entry name" value="Histidine kinase-like ATPase, C-terminal domain"/>
    <property type="match status" value="1"/>
</dbReference>
<keyword evidence="7" id="KW-0067">ATP-binding</keyword>
<dbReference type="EC" id="2.7.13.3" evidence="2"/>
<dbReference type="SMART" id="SM00387">
    <property type="entry name" value="HATPase_c"/>
    <property type="match status" value="1"/>
</dbReference>
<evidence type="ECO:0000256" key="6">
    <source>
        <dbReference type="ARBA" id="ARBA00022777"/>
    </source>
</evidence>
<dbReference type="AlphaFoldDB" id="A0A0S4L190"/>
<feature type="coiled-coil region" evidence="9">
    <location>
        <begin position="234"/>
        <end position="268"/>
    </location>
</feature>
<keyword evidence="8" id="KW-0902">Two-component regulatory system</keyword>
<dbReference type="GO" id="GO:0000155">
    <property type="term" value="F:phosphorelay sensor kinase activity"/>
    <property type="evidence" value="ECO:0007669"/>
    <property type="project" value="InterPro"/>
</dbReference>
<evidence type="ECO:0000256" key="9">
    <source>
        <dbReference type="SAM" id="Coils"/>
    </source>
</evidence>
<keyword evidence="3" id="KW-0597">Phosphoprotein</keyword>
<evidence type="ECO:0000256" key="1">
    <source>
        <dbReference type="ARBA" id="ARBA00000085"/>
    </source>
</evidence>
<evidence type="ECO:0000256" key="3">
    <source>
        <dbReference type="ARBA" id="ARBA00022553"/>
    </source>
</evidence>
<keyword evidence="5" id="KW-0547">Nucleotide-binding</keyword>
<evidence type="ECO:0000259" key="13">
    <source>
        <dbReference type="PROSITE" id="PS50113"/>
    </source>
</evidence>
<dbReference type="Gene3D" id="1.20.5.1930">
    <property type="match status" value="1"/>
</dbReference>
<keyword evidence="4 14" id="KW-0808">Transferase</keyword>
<dbReference type="CDD" id="cd00130">
    <property type="entry name" value="PAS"/>
    <property type="match status" value="1"/>
</dbReference>
<dbReference type="InterPro" id="IPR011712">
    <property type="entry name" value="Sig_transdc_His_kin_sub3_dim/P"/>
</dbReference>
<dbReference type="SUPFAM" id="SSF55785">
    <property type="entry name" value="PYP-like sensor domain (PAS domain)"/>
    <property type="match status" value="1"/>
</dbReference>
<dbReference type="InterPro" id="IPR005467">
    <property type="entry name" value="His_kinase_dom"/>
</dbReference>
<dbReference type="PANTHER" id="PTHR24421:SF10">
    <property type="entry name" value="NITRATE_NITRITE SENSOR PROTEIN NARQ"/>
    <property type="match status" value="1"/>
</dbReference>
<dbReference type="InterPro" id="IPR003594">
    <property type="entry name" value="HATPase_dom"/>
</dbReference>
<dbReference type="PROSITE" id="PS50109">
    <property type="entry name" value="HIS_KIN"/>
    <property type="match status" value="1"/>
</dbReference>
<evidence type="ECO:0000256" key="4">
    <source>
        <dbReference type="ARBA" id="ARBA00022679"/>
    </source>
</evidence>
<dbReference type="Pfam" id="PF02518">
    <property type="entry name" value="HATPase_c"/>
    <property type="match status" value="1"/>
</dbReference>
<dbReference type="PROSITE" id="PS50113">
    <property type="entry name" value="PAC"/>
    <property type="match status" value="1"/>
</dbReference>
<dbReference type="Proteomes" id="UP000199032">
    <property type="component" value="Unassembled WGS sequence"/>
</dbReference>
<comment type="catalytic activity">
    <reaction evidence="1">
        <text>ATP + protein L-histidine = ADP + protein N-phospho-L-histidine.</text>
        <dbReference type="EC" id="2.7.13.3"/>
    </reaction>
</comment>
<dbReference type="InterPro" id="IPR001610">
    <property type="entry name" value="PAC"/>
</dbReference>
<dbReference type="SMART" id="SM00086">
    <property type="entry name" value="PAC"/>
    <property type="match status" value="1"/>
</dbReference>
<evidence type="ECO:0000259" key="12">
    <source>
        <dbReference type="PROSITE" id="PS50112"/>
    </source>
</evidence>
<evidence type="ECO:0000256" key="5">
    <source>
        <dbReference type="ARBA" id="ARBA00022741"/>
    </source>
</evidence>
<keyword evidence="10" id="KW-1133">Transmembrane helix</keyword>
<dbReference type="PROSITE" id="PS50112">
    <property type="entry name" value="PAS"/>
    <property type="match status" value="1"/>
</dbReference>
<evidence type="ECO:0000313" key="14">
    <source>
        <dbReference type="EMBL" id="CUS31253.1"/>
    </source>
</evidence>
<dbReference type="InterPro" id="IPR035965">
    <property type="entry name" value="PAS-like_dom_sf"/>
</dbReference>
<feature type="domain" description="Histidine kinase" evidence="11">
    <location>
        <begin position="379"/>
        <end position="470"/>
    </location>
</feature>
<evidence type="ECO:0000313" key="15">
    <source>
        <dbReference type="Proteomes" id="UP000199032"/>
    </source>
</evidence>
<keyword evidence="9" id="KW-0175">Coiled coil</keyword>
<dbReference type="GO" id="GO:0005524">
    <property type="term" value="F:ATP binding"/>
    <property type="evidence" value="ECO:0007669"/>
    <property type="project" value="UniProtKB-KW"/>
</dbReference>
<dbReference type="RefSeq" id="WP_090742007.1">
    <property type="nucleotide sequence ID" value="NZ_CZQA01000001.1"/>
</dbReference>
<protein>
    <recommendedName>
        <fullName evidence="2">histidine kinase</fullName>
        <ecNumber evidence="2">2.7.13.3</ecNumber>
    </recommendedName>
</protein>
<organism evidence="14 15">
    <name type="scientific">Candidatus Nitrospira nitrosa</name>
    <dbReference type="NCBI Taxonomy" id="1742972"/>
    <lineage>
        <taxon>Bacteria</taxon>
        <taxon>Pseudomonadati</taxon>
        <taxon>Nitrospirota</taxon>
        <taxon>Nitrospiria</taxon>
        <taxon>Nitrospirales</taxon>
        <taxon>Nitrospiraceae</taxon>
        <taxon>Nitrospira</taxon>
    </lineage>
</organism>
<feature type="transmembrane region" description="Helical" evidence="10">
    <location>
        <begin position="47"/>
        <end position="67"/>
    </location>
</feature>